<name>A0A9W8QEM6_AKAMU</name>
<dbReference type="Proteomes" id="UP001144673">
    <property type="component" value="Chromosome 6"/>
</dbReference>
<proteinExistence type="predicted"/>
<evidence type="ECO:0000313" key="3">
    <source>
        <dbReference type="Proteomes" id="UP001144673"/>
    </source>
</evidence>
<dbReference type="AlphaFoldDB" id="A0A9W8QEM6"/>
<protein>
    <submittedName>
        <fullName evidence="2">Uncharacterized protein</fullName>
    </submittedName>
</protein>
<keyword evidence="3" id="KW-1185">Reference proteome</keyword>
<dbReference type="RefSeq" id="XP_056054858.1">
    <property type="nucleotide sequence ID" value="XM_056197849.1"/>
</dbReference>
<feature type="region of interest" description="Disordered" evidence="1">
    <location>
        <begin position="51"/>
        <end position="71"/>
    </location>
</feature>
<comment type="caution">
    <text evidence="2">The sequence shown here is derived from an EMBL/GenBank/DDBJ whole genome shotgun (WGS) entry which is preliminary data.</text>
</comment>
<evidence type="ECO:0000256" key="1">
    <source>
        <dbReference type="SAM" id="MobiDB-lite"/>
    </source>
</evidence>
<sequence length="71" mass="8066">MDATFVIAIGKRNMSAGSILPPFIVQVLSEIPTQSSFDRSKPERSLNCVRRPKRRQQQNDLTRLGTGFRTF</sequence>
<dbReference type="KEGG" id="amus:LMH87_000013"/>
<reference evidence="2" key="1">
    <citation type="journal article" date="2023" name="Access Microbiol">
        <title>De-novo genome assembly for Akanthomyces muscarius, a biocontrol agent of insect agricultural pests.</title>
        <authorList>
            <person name="Erdos Z."/>
            <person name="Studholme D.J."/>
            <person name="Raymond B."/>
            <person name="Sharma M."/>
        </authorList>
    </citation>
    <scope>NUCLEOTIDE SEQUENCE</scope>
    <source>
        <strain evidence="2">Ve6</strain>
    </source>
</reference>
<dbReference type="EMBL" id="JAJHUN010000007">
    <property type="protein sequence ID" value="KAJ4154734.1"/>
    <property type="molecule type" value="Genomic_DNA"/>
</dbReference>
<accession>A0A9W8QEM6</accession>
<gene>
    <name evidence="2" type="ORF">LMH87_000013</name>
</gene>
<organism evidence="2 3">
    <name type="scientific">Akanthomyces muscarius</name>
    <name type="common">Entomopathogenic fungus</name>
    <name type="synonym">Lecanicillium muscarium</name>
    <dbReference type="NCBI Taxonomy" id="2231603"/>
    <lineage>
        <taxon>Eukaryota</taxon>
        <taxon>Fungi</taxon>
        <taxon>Dikarya</taxon>
        <taxon>Ascomycota</taxon>
        <taxon>Pezizomycotina</taxon>
        <taxon>Sordariomycetes</taxon>
        <taxon>Hypocreomycetidae</taxon>
        <taxon>Hypocreales</taxon>
        <taxon>Cordycipitaceae</taxon>
        <taxon>Akanthomyces</taxon>
    </lineage>
</organism>
<dbReference type="GeneID" id="80887172"/>
<evidence type="ECO:0000313" key="2">
    <source>
        <dbReference type="EMBL" id="KAJ4154734.1"/>
    </source>
</evidence>